<proteinExistence type="predicted"/>
<sequence length="66" mass="7089">MFLVFILSIYIYALEVNSTDSTVQNLKIGLAQLSEKGIPSHYGIVGNESAVVLAKEGSANSKFTNP</sequence>
<reference evidence="2" key="1">
    <citation type="submission" date="2014-12" db="EMBL/GenBank/DDBJ databases">
        <title>Insight into the proteome of Arion vulgaris.</title>
        <authorList>
            <person name="Aradska J."/>
            <person name="Bulat T."/>
            <person name="Smidak R."/>
            <person name="Sarate P."/>
            <person name="Gangsoo J."/>
            <person name="Sialana F."/>
            <person name="Bilban M."/>
            <person name="Lubec G."/>
        </authorList>
    </citation>
    <scope>NUCLEOTIDE SEQUENCE</scope>
    <source>
        <tissue evidence="2">Skin</tissue>
    </source>
</reference>
<gene>
    <name evidence="2" type="primary">ORF110413</name>
</gene>
<dbReference type="AlphaFoldDB" id="A0A0B7ACM7"/>
<feature type="chain" id="PRO_5002127500" evidence="1">
    <location>
        <begin position="19"/>
        <end position="66"/>
    </location>
</feature>
<feature type="non-terminal residue" evidence="2">
    <location>
        <position position="66"/>
    </location>
</feature>
<name>A0A0B7ACM7_9EUPU</name>
<evidence type="ECO:0000313" key="2">
    <source>
        <dbReference type="EMBL" id="CEK78478.1"/>
    </source>
</evidence>
<accession>A0A0B7ACM7</accession>
<protein>
    <submittedName>
        <fullName evidence="2">Uncharacterized protein</fullName>
    </submittedName>
</protein>
<organism evidence="2">
    <name type="scientific">Arion vulgaris</name>
    <dbReference type="NCBI Taxonomy" id="1028688"/>
    <lineage>
        <taxon>Eukaryota</taxon>
        <taxon>Metazoa</taxon>
        <taxon>Spiralia</taxon>
        <taxon>Lophotrochozoa</taxon>
        <taxon>Mollusca</taxon>
        <taxon>Gastropoda</taxon>
        <taxon>Heterobranchia</taxon>
        <taxon>Euthyneura</taxon>
        <taxon>Panpulmonata</taxon>
        <taxon>Eupulmonata</taxon>
        <taxon>Stylommatophora</taxon>
        <taxon>Helicina</taxon>
        <taxon>Arionoidea</taxon>
        <taxon>Arionidae</taxon>
        <taxon>Arion</taxon>
    </lineage>
</organism>
<dbReference type="EMBL" id="HACG01031613">
    <property type="protein sequence ID" value="CEK78478.1"/>
    <property type="molecule type" value="Transcribed_RNA"/>
</dbReference>
<keyword evidence="1" id="KW-0732">Signal</keyword>
<evidence type="ECO:0000256" key="1">
    <source>
        <dbReference type="SAM" id="SignalP"/>
    </source>
</evidence>
<feature type="signal peptide" evidence="1">
    <location>
        <begin position="1"/>
        <end position="18"/>
    </location>
</feature>